<dbReference type="InterPro" id="IPR011009">
    <property type="entry name" value="Kinase-like_dom_sf"/>
</dbReference>
<dbReference type="SUPFAM" id="SSF47413">
    <property type="entry name" value="lambda repressor-like DNA-binding domains"/>
    <property type="match status" value="1"/>
</dbReference>
<evidence type="ECO:0000313" key="4">
    <source>
        <dbReference type="Proteomes" id="UP001299220"/>
    </source>
</evidence>
<name>A0ABS9CLU2_9FIRM</name>
<dbReference type="SMART" id="SM00530">
    <property type="entry name" value="HTH_XRE"/>
    <property type="match status" value="1"/>
</dbReference>
<dbReference type="RefSeq" id="WP_235323119.1">
    <property type="nucleotide sequence ID" value="NZ_JAFBIT010000001.1"/>
</dbReference>
<dbReference type="InterPro" id="IPR001387">
    <property type="entry name" value="Cro/C1-type_HTH"/>
</dbReference>
<dbReference type="PANTHER" id="PTHR46558">
    <property type="entry name" value="TRACRIPTIONAL REGULATORY PROTEIN-RELATED-RELATED"/>
    <property type="match status" value="1"/>
</dbReference>
<dbReference type="Pfam" id="PF01636">
    <property type="entry name" value="APH"/>
    <property type="match status" value="1"/>
</dbReference>
<evidence type="ECO:0000256" key="1">
    <source>
        <dbReference type="ARBA" id="ARBA00023125"/>
    </source>
</evidence>
<evidence type="ECO:0000259" key="2">
    <source>
        <dbReference type="PROSITE" id="PS50943"/>
    </source>
</evidence>
<comment type="caution">
    <text evidence="3">The sequence shown here is derived from an EMBL/GenBank/DDBJ whole genome shotgun (WGS) entry which is preliminary data.</text>
</comment>
<organism evidence="3 4">
    <name type="scientific">Anaeromassilibacillus senegalensis</name>
    <dbReference type="NCBI Taxonomy" id="1673717"/>
    <lineage>
        <taxon>Bacteria</taxon>
        <taxon>Bacillati</taxon>
        <taxon>Bacillota</taxon>
        <taxon>Clostridia</taxon>
        <taxon>Eubacteriales</taxon>
        <taxon>Acutalibacteraceae</taxon>
        <taxon>Anaeromassilibacillus</taxon>
    </lineage>
</organism>
<dbReference type="PANTHER" id="PTHR46558:SF11">
    <property type="entry name" value="HTH-TYPE TRANSCRIPTIONAL REGULATOR XRE"/>
    <property type="match status" value="1"/>
</dbReference>
<keyword evidence="4" id="KW-1185">Reference proteome</keyword>
<dbReference type="InterPro" id="IPR002575">
    <property type="entry name" value="Aminoglycoside_PTrfase"/>
</dbReference>
<dbReference type="PROSITE" id="PS50943">
    <property type="entry name" value="HTH_CROC1"/>
    <property type="match status" value="1"/>
</dbReference>
<accession>A0ABS9CLU2</accession>
<dbReference type="SUPFAM" id="SSF56112">
    <property type="entry name" value="Protein kinase-like (PK-like)"/>
    <property type="match status" value="1"/>
</dbReference>
<sequence>MNQEKIGAFIAMLRKEKGYTQREIANRLDLSEKTISKWECGKGLPEVVYMEPLCSLLGISVNELLAGERIPILDLLKKMDETRLDLLTQLSFEQLKLRIFKLYGIDVDSVELSGYGAGSMTYFITCKVQKYVVKYASENEMNHPELEPEVCAHLLKKGIPVCQFVRNKRGNVVSVDENGRRFHVQRFIEGDVYDYNHAPKWFMHESAQMLARIHNALRDFTGLPVGIGADFFRYRTPEAALKNYQNTLQRAIANGDFQIAEEVRSNMRILEHFPSYKFDVDQFTCANTHGDYMTTQLICGENTINSVIDWTTACVHPVVWEIIRSYVYASPLCVNGEIDIPDFTEYVRVYLIDGTLNDYDLENMAQMFFYFTAVCDFYGQYYDSLTKNRDVYLQQAMLSSKLLRWFDAHIEELRKALQKLAIENERG</sequence>
<dbReference type="InterPro" id="IPR010982">
    <property type="entry name" value="Lambda_DNA-bd_dom_sf"/>
</dbReference>
<keyword evidence="1" id="KW-0238">DNA-binding</keyword>
<dbReference type="Pfam" id="PF12844">
    <property type="entry name" value="HTH_19"/>
    <property type="match status" value="1"/>
</dbReference>
<reference evidence="3 4" key="1">
    <citation type="submission" date="2020-12" db="EMBL/GenBank/DDBJ databases">
        <title>Whole genome sequences of gut porcine anaerobes.</title>
        <authorList>
            <person name="Kubasova T."/>
            <person name="Jahodarova E."/>
            <person name="Rychlik I."/>
        </authorList>
    </citation>
    <scope>NUCLEOTIDE SEQUENCE [LARGE SCALE GENOMIC DNA]</scope>
    <source>
        <strain evidence="3 4">An867</strain>
    </source>
</reference>
<evidence type="ECO:0000313" key="3">
    <source>
        <dbReference type="EMBL" id="MCF2652100.1"/>
    </source>
</evidence>
<protein>
    <submittedName>
        <fullName evidence="3">Helix-turn-helix domain-containing protein</fullName>
    </submittedName>
</protein>
<dbReference type="CDD" id="cd00093">
    <property type="entry name" value="HTH_XRE"/>
    <property type="match status" value="1"/>
</dbReference>
<gene>
    <name evidence="3" type="ORF">JQM67_05745</name>
</gene>
<dbReference type="Proteomes" id="UP001299220">
    <property type="component" value="Unassembled WGS sequence"/>
</dbReference>
<dbReference type="EMBL" id="JAFBIT010000001">
    <property type="protein sequence ID" value="MCF2652100.1"/>
    <property type="molecule type" value="Genomic_DNA"/>
</dbReference>
<feature type="domain" description="HTH cro/C1-type" evidence="2">
    <location>
        <begin position="10"/>
        <end position="64"/>
    </location>
</feature>
<proteinExistence type="predicted"/>
<dbReference type="Gene3D" id="3.90.1200.10">
    <property type="match status" value="1"/>
</dbReference>
<dbReference type="Gene3D" id="1.10.260.40">
    <property type="entry name" value="lambda repressor-like DNA-binding domains"/>
    <property type="match status" value="1"/>
</dbReference>
<dbReference type="Gene3D" id="3.30.200.20">
    <property type="entry name" value="Phosphorylase Kinase, domain 1"/>
    <property type="match status" value="1"/>
</dbReference>